<feature type="transmembrane region" description="Helical" evidence="1">
    <location>
        <begin position="450"/>
        <end position="469"/>
    </location>
</feature>
<keyword evidence="1" id="KW-1133">Transmembrane helix</keyword>
<name>A0AAD5M0M7_PYTIN</name>
<accession>A0AAD5M0M7</accession>
<feature type="transmembrane region" description="Helical" evidence="1">
    <location>
        <begin position="145"/>
        <end position="164"/>
    </location>
</feature>
<keyword evidence="3" id="KW-1185">Reference proteome</keyword>
<feature type="transmembrane region" description="Helical" evidence="1">
    <location>
        <begin position="115"/>
        <end position="139"/>
    </location>
</feature>
<feature type="transmembrane region" description="Helical" evidence="1">
    <location>
        <begin position="409"/>
        <end position="430"/>
    </location>
</feature>
<gene>
    <name evidence="2" type="ORF">P43SY_005037</name>
</gene>
<evidence type="ECO:0000313" key="3">
    <source>
        <dbReference type="Proteomes" id="UP001209570"/>
    </source>
</evidence>
<organism evidence="2 3">
    <name type="scientific">Pythium insidiosum</name>
    <name type="common">Pythiosis disease agent</name>
    <dbReference type="NCBI Taxonomy" id="114742"/>
    <lineage>
        <taxon>Eukaryota</taxon>
        <taxon>Sar</taxon>
        <taxon>Stramenopiles</taxon>
        <taxon>Oomycota</taxon>
        <taxon>Peronosporomycetes</taxon>
        <taxon>Pythiales</taxon>
        <taxon>Pythiaceae</taxon>
        <taxon>Pythium</taxon>
    </lineage>
</organism>
<feature type="transmembrane region" description="Helical" evidence="1">
    <location>
        <begin position="367"/>
        <end position="388"/>
    </location>
</feature>
<dbReference type="Proteomes" id="UP001209570">
    <property type="component" value="Unassembled WGS sequence"/>
</dbReference>
<dbReference type="AlphaFoldDB" id="A0AAD5M0M7"/>
<keyword evidence="1" id="KW-0812">Transmembrane</keyword>
<dbReference type="EMBL" id="JAKCXM010000164">
    <property type="protein sequence ID" value="KAJ0400061.1"/>
    <property type="molecule type" value="Genomic_DNA"/>
</dbReference>
<reference evidence="2" key="1">
    <citation type="submission" date="2021-12" db="EMBL/GenBank/DDBJ databases">
        <title>Prjna785345.</title>
        <authorList>
            <person name="Rujirawat T."/>
            <person name="Krajaejun T."/>
        </authorList>
    </citation>
    <scope>NUCLEOTIDE SEQUENCE</scope>
    <source>
        <strain evidence="2">Pi057C3</strain>
    </source>
</reference>
<evidence type="ECO:0000313" key="2">
    <source>
        <dbReference type="EMBL" id="KAJ0400061.1"/>
    </source>
</evidence>
<protein>
    <submittedName>
        <fullName evidence="2">Uncharacterized protein</fullName>
    </submittedName>
</protein>
<feature type="transmembrane region" description="Helical" evidence="1">
    <location>
        <begin position="44"/>
        <end position="67"/>
    </location>
</feature>
<proteinExistence type="predicted"/>
<feature type="transmembrane region" description="Helical" evidence="1">
    <location>
        <begin position="266"/>
        <end position="288"/>
    </location>
</feature>
<sequence length="490" mass="54506">MKRAVHTELMLEVDDDDGHGHPRYSIKKFVAMDDYCQSTPLWRVLLVIALTPLPGTLLTLCICGVPLRNPTLGVMHTPGIVLHLFLFVIGVTFGTLLHTLAGVDVPTNVYSTTEALVMSCVCSAVVVITALPFAVYFLFPIPFTIAIVYPIWFAIFCVTHVMVFRKRLYGPRGLISALRLYVPALFIQQVQVVIYPFVSVIYAQGGFKVQIVLTLLFPVLKLALKRALARSARPLNRDNHADVIVSGIEIPASIYQSMVMQSAPTAAALGAIMGIDVIQGIFAVKLFMDKKVPTSRGELFAKAIGTIRAHSIKDWASIASSRGDNMKRRSSIEWLSEESADRVAVVRRALELSYVAESILLVEYFEVAIPIANMLYLLVAAQLPSAVYNLKVRPFYNDDDALRKATSSVLLYTLLQGISLVAMQLVMSYRYNLRALHQVAFALEYHMRSVQGKIIGWLVVILHLTLVHYGTDFSLQFNYAELLNNTTTEH</sequence>
<keyword evidence="1" id="KW-0472">Membrane</keyword>
<feature type="transmembrane region" description="Helical" evidence="1">
    <location>
        <begin position="79"/>
        <end position="103"/>
    </location>
</feature>
<evidence type="ECO:0000256" key="1">
    <source>
        <dbReference type="SAM" id="Phobius"/>
    </source>
</evidence>
<comment type="caution">
    <text evidence="2">The sequence shown here is derived from an EMBL/GenBank/DDBJ whole genome shotgun (WGS) entry which is preliminary data.</text>
</comment>